<dbReference type="InterPro" id="IPR050491">
    <property type="entry name" value="AmpC-like"/>
</dbReference>
<dbReference type="PANTHER" id="PTHR46825">
    <property type="entry name" value="D-ALANYL-D-ALANINE-CARBOXYPEPTIDASE/ENDOPEPTIDASE AMPH"/>
    <property type="match status" value="1"/>
</dbReference>
<evidence type="ECO:0000313" key="2">
    <source>
        <dbReference type="EMBL" id="POQ98162.1"/>
    </source>
</evidence>
<organism evidence="2 3">
    <name type="scientific">Alkalispirochaeta sphaeroplastigenens</name>
    <dbReference type="NCBI Taxonomy" id="1187066"/>
    <lineage>
        <taxon>Bacteria</taxon>
        <taxon>Pseudomonadati</taxon>
        <taxon>Spirochaetota</taxon>
        <taxon>Spirochaetia</taxon>
        <taxon>Spirochaetales</taxon>
        <taxon>Spirochaetaceae</taxon>
        <taxon>Alkalispirochaeta</taxon>
    </lineage>
</organism>
<dbReference type="EMBL" id="LPWH01000129">
    <property type="protein sequence ID" value="POQ98162.1"/>
    <property type="molecule type" value="Genomic_DNA"/>
</dbReference>
<dbReference type="InterPro" id="IPR012338">
    <property type="entry name" value="Beta-lactam/transpept-like"/>
</dbReference>
<feature type="domain" description="Beta-lactamase-related" evidence="1">
    <location>
        <begin position="64"/>
        <end position="332"/>
    </location>
</feature>
<dbReference type="AlphaFoldDB" id="A0A2S4JF69"/>
<evidence type="ECO:0000313" key="3">
    <source>
        <dbReference type="Proteomes" id="UP000237350"/>
    </source>
</evidence>
<protein>
    <submittedName>
        <fullName evidence="2">Serine hydrolase</fullName>
    </submittedName>
</protein>
<name>A0A2S4JF69_9SPIO</name>
<dbReference type="RefSeq" id="WP_103681353.1">
    <property type="nucleotide sequence ID" value="NZ_LPWH01000129.1"/>
</dbReference>
<dbReference type="Proteomes" id="UP000237350">
    <property type="component" value="Unassembled WGS sequence"/>
</dbReference>
<dbReference type="InterPro" id="IPR001466">
    <property type="entry name" value="Beta-lactam-related"/>
</dbReference>
<proteinExistence type="predicted"/>
<gene>
    <name evidence="2" type="ORF">AU468_14495</name>
</gene>
<keyword evidence="3" id="KW-1185">Reference proteome</keyword>
<dbReference type="GO" id="GO:0016787">
    <property type="term" value="F:hydrolase activity"/>
    <property type="evidence" value="ECO:0007669"/>
    <property type="project" value="UniProtKB-KW"/>
</dbReference>
<accession>A0A2S4JF69</accession>
<dbReference type="SUPFAM" id="SSF56601">
    <property type="entry name" value="beta-lactamase/transpeptidase-like"/>
    <property type="match status" value="1"/>
</dbReference>
<dbReference type="Gene3D" id="3.40.710.10">
    <property type="entry name" value="DD-peptidase/beta-lactamase superfamily"/>
    <property type="match status" value="1"/>
</dbReference>
<comment type="caution">
    <text evidence="2">The sequence shown here is derived from an EMBL/GenBank/DDBJ whole genome shotgun (WGS) entry which is preliminary data.</text>
</comment>
<keyword evidence="2" id="KW-0378">Hydrolase</keyword>
<dbReference type="PANTHER" id="PTHR46825:SF7">
    <property type="entry name" value="D-ALANYL-D-ALANINE CARBOXYPEPTIDASE"/>
    <property type="match status" value="1"/>
</dbReference>
<sequence length="359" mass="40048">MTTDHPKTDHLTADHPLNTEAAESLVRSFLGRSPRPAMDVAVHLRDRHGQDQSWTWQQDHPRRSPPGIFEIGSVGKMFTTTLLALLVQERQLSLSDPVARFYPSLPWSRGVTLEALATHTSGLPGNPFGQWQLMRRGQQLTGDFQPRDLFSFLQALEPPLKGAGKVRYSNLGMALLGHILSMACGQPYGEAVQALILHPLEMRETTLDPQACTTDRLMGGHNARGREVPPFSWPGMEAAGLWRSTGADMMTFLDAQRGLRGEPWASLAEETTRPRARIARRTRIGLGWFLGEHKQWGPVAWHGGGTFGQHCVVAWPLDRSAAVTILTNRMPPWWHHALPGWQIERLPYGLVRALGRQQG</sequence>
<dbReference type="Pfam" id="PF00144">
    <property type="entry name" value="Beta-lactamase"/>
    <property type="match status" value="1"/>
</dbReference>
<dbReference type="OrthoDB" id="9803467at2"/>
<evidence type="ECO:0000259" key="1">
    <source>
        <dbReference type="Pfam" id="PF00144"/>
    </source>
</evidence>
<reference evidence="3" key="1">
    <citation type="submission" date="2015-12" db="EMBL/GenBank/DDBJ databases">
        <authorList>
            <person name="Lodha T.D."/>
            <person name="Chintalapati S."/>
            <person name="Chintalapati V.R."/>
            <person name="Sravanthi T."/>
        </authorList>
    </citation>
    <scope>NUCLEOTIDE SEQUENCE [LARGE SCALE GENOMIC DNA]</scope>
    <source>
        <strain evidence="3">JC133</strain>
    </source>
</reference>